<name>A0AAV7QSR1_PLEWA</name>
<evidence type="ECO:0000256" key="1">
    <source>
        <dbReference type="SAM" id="MobiDB-lite"/>
    </source>
</evidence>
<keyword evidence="3" id="KW-1185">Reference proteome</keyword>
<dbReference type="AlphaFoldDB" id="A0AAV7QSR1"/>
<accession>A0AAV7QSR1</accession>
<dbReference type="Proteomes" id="UP001066276">
    <property type="component" value="Chromosome 6"/>
</dbReference>
<reference evidence="2" key="1">
    <citation type="journal article" date="2022" name="bioRxiv">
        <title>Sequencing and chromosome-scale assembly of the giantPleurodeles waltlgenome.</title>
        <authorList>
            <person name="Brown T."/>
            <person name="Elewa A."/>
            <person name="Iarovenko S."/>
            <person name="Subramanian E."/>
            <person name="Araus A.J."/>
            <person name="Petzold A."/>
            <person name="Susuki M."/>
            <person name="Suzuki K.-i.T."/>
            <person name="Hayashi T."/>
            <person name="Toyoda A."/>
            <person name="Oliveira C."/>
            <person name="Osipova E."/>
            <person name="Leigh N.D."/>
            <person name="Simon A."/>
            <person name="Yun M.H."/>
        </authorList>
    </citation>
    <scope>NUCLEOTIDE SEQUENCE</scope>
    <source>
        <strain evidence="2">20211129_DDA</strain>
        <tissue evidence="2">Liver</tissue>
    </source>
</reference>
<organism evidence="2 3">
    <name type="scientific">Pleurodeles waltl</name>
    <name type="common">Iberian ribbed newt</name>
    <dbReference type="NCBI Taxonomy" id="8319"/>
    <lineage>
        <taxon>Eukaryota</taxon>
        <taxon>Metazoa</taxon>
        <taxon>Chordata</taxon>
        <taxon>Craniata</taxon>
        <taxon>Vertebrata</taxon>
        <taxon>Euteleostomi</taxon>
        <taxon>Amphibia</taxon>
        <taxon>Batrachia</taxon>
        <taxon>Caudata</taxon>
        <taxon>Salamandroidea</taxon>
        <taxon>Salamandridae</taxon>
        <taxon>Pleurodelinae</taxon>
        <taxon>Pleurodeles</taxon>
    </lineage>
</organism>
<evidence type="ECO:0000313" key="2">
    <source>
        <dbReference type="EMBL" id="KAJ1143138.1"/>
    </source>
</evidence>
<feature type="compositionally biased region" description="Low complexity" evidence="1">
    <location>
        <begin position="112"/>
        <end position="121"/>
    </location>
</feature>
<protein>
    <submittedName>
        <fullName evidence="2">Uncharacterized protein</fullName>
    </submittedName>
</protein>
<gene>
    <name evidence="2" type="ORF">NDU88_009449</name>
</gene>
<evidence type="ECO:0000313" key="3">
    <source>
        <dbReference type="Proteomes" id="UP001066276"/>
    </source>
</evidence>
<feature type="region of interest" description="Disordered" evidence="1">
    <location>
        <begin position="109"/>
        <end position="147"/>
    </location>
</feature>
<sequence length="176" mass="19871">MDQYYDDPEKSMEQDLVEALDAREHQSVNKALVRALDPTMQHLFCYPSQKGWIPAPHSLTGDEDHSFRQIKTKGKSAKGPHSGTIEKLARYLSGDHAYSAPPATAYFPSKTLGDSDSSNLDSSEHEEELGPSKRKRKMNHKESLKHPKVLVFEPTEVIHSRSTTWLPPKEVADYVQ</sequence>
<comment type="caution">
    <text evidence="2">The sequence shown here is derived from an EMBL/GenBank/DDBJ whole genome shotgun (WGS) entry which is preliminary data.</text>
</comment>
<proteinExistence type="predicted"/>
<dbReference type="EMBL" id="JANPWB010000010">
    <property type="protein sequence ID" value="KAJ1143138.1"/>
    <property type="molecule type" value="Genomic_DNA"/>
</dbReference>